<organism evidence="2 3">
    <name type="scientific">Kribbella deserti</name>
    <dbReference type="NCBI Taxonomy" id="1926257"/>
    <lineage>
        <taxon>Bacteria</taxon>
        <taxon>Bacillati</taxon>
        <taxon>Actinomycetota</taxon>
        <taxon>Actinomycetes</taxon>
        <taxon>Propionibacteriales</taxon>
        <taxon>Kribbellaceae</taxon>
        <taxon>Kribbella</taxon>
    </lineage>
</organism>
<keyword evidence="3" id="KW-1185">Reference proteome</keyword>
<sequence length="529" mass="54769">MTTKLTGTGTLLRLALRRDRIRLPIWVLAIGLGMVYAVTALGAVYATAADRQVRADLMKSPAATMMSGPGYGLDNYSLGAMVTNEMVLWLAVPAAMMSIFAVIRHTRAEEETGRAELVRSGVVGRAASDTAAVLLALIANAAVAIVVALAMMAGGLPAADSLAVGIGIGLTGITFAAVALLTSQLTAHARAASGMAVAVIGVAFVLRAVGDAAEPGGNAVSWLSPLAWTQQTRAFVDLRWWPLLLSLPLAVAFVACAYVLAGRRDVGAGLLPAWLGRSKASHYLASPFALAARQQRGALIGWGSGLFLFAVASGSMSESAAEAVTANPDMARVFAEAGQSPVDSFIATITLFFALLVGAFVVSSLQRLRTEERTGHTEAVLATAVGRGTWLRAWLVYTVAAAAVLMLLSGLGVGLGAVAVGQDAFGVAMRAAVTQLPAVMVVAALTACLYGVRAGASSLGWIVMTYAFVIGMFGALLNLPSFFEKWSPFTHSPTGGEVELVPIVVLLAVAALLAVLAERAFSRRDLETA</sequence>
<keyword evidence="1" id="KW-0812">Transmembrane</keyword>
<feature type="transmembrane region" description="Helical" evidence="1">
    <location>
        <begin position="162"/>
        <end position="182"/>
    </location>
</feature>
<proteinExistence type="predicted"/>
<feature type="transmembrane region" description="Helical" evidence="1">
    <location>
        <begin position="297"/>
        <end position="316"/>
    </location>
</feature>
<evidence type="ECO:0000313" key="3">
    <source>
        <dbReference type="Proteomes" id="UP001589890"/>
    </source>
</evidence>
<keyword evidence="1" id="KW-0472">Membrane</keyword>
<gene>
    <name evidence="2" type="ORF">ACFFGN_08510</name>
</gene>
<evidence type="ECO:0000256" key="1">
    <source>
        <dbReference type="SAM" id="Phobius"/>
    </source>
</evidence>
<evidence type="ECO:0000313" key="2">
    <source>
        <dbReference type="EMBL" id="MFC0624102.1"/>
    </source>
</evidence>
<accession>A0ABV6QHI8</accession>
<protein>
    <submittedName>
        <fullName evidence="2">ABC transporter permease</fullName>
    </submittedName>
</protein>
<feature type="transmembrane region" description="Helical" evidence="1">
    <location>
        <begin position="394"/>
        <end position="420"/>
    </location>
</feature>
<feature type="transmembrane region" description="Helical" evidence="1">
    <location>
        <begin position="240"/>
        <end position="261"/>
    </location>
</feature>
<feature type="transmembrane region" description="Helical" evidence="1">
    <location>
        <begin position="432"/>
        <end position="452"/>
    </location>
</feature>
<feature type="transmembrane region" description="Helical" evidence="1">
    <location>
        <begin position="189"/>
        <end position="209"/>
    </location>
</feature>
<dbReference type="Proteomes" id="UP001589890">
    <property type="component" value="Unassembled WGS sequence"/>
</dbReference>
<feature type="transmembrane region" description="Helical" evidence="1">
    <location>
        <begin position="86"/>
        <end position="103"/>
    </location>
</feature>
<feature type="transmembrane region" description="Helical" evidence="1">
    <location>
        <begin position="133"/>
        <end position="156"/>
    </location>
</feature>
<name>A0ABV6QHI8_9ACTN</name>
<feature type="transmembrane region" description="Helical" evidence="1">
    <location>
        <begin position="500"/>
        <end position="517"/>
    </location>
</feature>
<reference evidence="2 3" key="1">
    <citation type="submission" date="2024-09" db="EMBL/GenBank/DDBJ databases">
        <authorList>
            <person name="Sun Q."/>
            <person name="Mori K."/>
        </authorList>
    </citation>
    <scope>NUCLEOTIDE SEQUENCE [LARGE SCALE GENOMIC DNA]</scope>
    <source>
        <strain evidence="2 3">CGMCC 1.15906</strain>
    </source>
</reference>
<feature type="transmembrane region" description="Helical" evidence="1">
    <location>
        <begin position="345"/>
        <end position="365"/>
    </location>
</feature>
<keyword evidence="1" id="KW-1133">Transmembrane helix</keyword>
<feature type="transmembrane region" description="Helical" evidence="1">
    <location>
        <begin position="459"/>
        <end position="480"/>
    </location>
</feature>
<dbReference type="RefSeq" id="WP_380044885.1">
    <property type="nucleotide sequence ID" value="NZ_JBHLTC010000009.1"/>
</dbReference>
<feature type="transmembrane region" description="Helical" evidence="1">
    <location>
        <begin position="23"/>
        <end position="48"/>
    </location>
</feature>
<dbReference type="EMBL" id="JBHLTC010000009">
    <property type="protein sequence ID" value="MFC0624102.1"/>
    <property type="molecule type" value="Genomic_DNA"/>
</dbReference>
<comment type="caution">
    <text evidence="2">The sequence shown here is derived from an EMBL/GenBank/DDBJ whole genome shotgun (WGS) entry which is preliminary data.</text>
</comment>